<protein>
    <submittedName>
        <fullName evidence="2 4">Uncharacterized protein</fullName>
    </submittedName>
</protein>
<dbReference type="Proteomes" id="UP000274131">
    <property type="component" value="Unassembled WGS sequence"/>
</dbReference>
<gene>
    <name evidence="2" type="ORF">EVEC_LOCUS11892</name>
</gene>
<organism evidence="4">
    <name type="scientific">Enterobius vermicularis</name>
    <name type="common">Human pinworm</name>
    <dbReference type="NCBI Taxonomy" id="51028"/>
    <lineage>
        <taxon>Eukaryota</taxon>
        <taxon>Metazoa</taxon>
        <taxon>Ecdysozoa</taxon>
        <taxon>Nematoda</taxon>
        <taxon>Chromadorea</taxon>
        <taxon>Rhabditida</taxon>
        <taxon>Spirurina</taxon>
        <taxon>Oxyuridomorpha</taxon>
        <taxon>Oxyuroidea</taxon>
        <taxon>Oxyuridae</taxon>
        <taxon>Enterobius</taxon>
    </lineage>
</organism>
<feature type="region of interest" description="Disordered" evidence="1">
    <location>
        <begin position="47"/>
        <end position="71"/>
    </location>
</feature>
<feature type="compositionally biased region" description="Acidic residues" evidence="1">
    <location>
        <begin position="48"/>
        <end position="67"/>
    </location>
</feature>
<reference evidence="2 3" key="2">
    <citation type="submission" date="2018-10" db="EMBL/GenBank/DDBJ databases">
        <authorList>
            <consortium name="Pathogen Informatics"/>
        </authorList>
    </citation>
    <scope>NUCLEOTIDE SEQUENCE [LARGE SCALE GENOMIC DNA]</scope>
</reference>
<evidence type="ECO:0000256" key="1">
    <source>
        <dbReference type="SAM" id="MobiDB-lite"/>
    </source>
</evidence>
<keyword evidence="3" id="KW-1185">Reference proteome</keyword>
<name>A0A0N4VNZ6_ENTVE</name>
<reference evidence="4" key="1">
    <citation type="submission" date="2017-02" db="UniProtKB">
        <authorList>
            <consortium name="WormBaseParasite"/>
        </authorList>
    </citation>
    <scope>IDENTIFICATION</scope>
</reference>
<dbReference type="EMBL" id="UXUI01012918">
    <property type="protein sequence ID" value="VDD97141.1"/>
    <property type="molecule type" value="Genomic_DNA"/>
</dbReference>
<evidence type="ECO:0000313" key="3">
    <source>
        <dbReference type="Proteomes" id="UP000274131"/>
    </source>
</evidence>
<dbReference type="WBParaSite" id="EVEC_0001271901-mRNA-1">
    <property type="protein sequence ID" value="EVEC_0001271901-mRNA-1"/>
    <property type="gene ID" value="EVEC_0001271901"/>
</dbReference>
<sequence>MCSISRGQGSRSSSKIPLTVAGCSLKSICETILQDLFAVYIRKRFASDENDDGDDDDDDDDDDDTVTDGEAKKVVDINLSFRNG</sequence>
<dbReference type="AlphaFoldDB" id="A0A0N4VNZ6"/>
<evidence type="ECO:0000313" key="4">
    <source>
        <dbReference type="WBParaSite" id="EVEC_0001271901-mRNA-1"/>
    </source>
</evidence>
<accession>A0A0N4VNZ6</accession>
<evidence type="ECO:0000313" key="2">
    <source>
        <dbReference type="EMBL" id="VDD97141.1"/>
    </source>
</evidence>
<proteinExistence type="predicted"/>